<dbReference type="AlphaFoldDB" id="A0A1B6DS65"/>
<feature type="non-terminal residue" evidence="1">
    <location>
        <position position="1"/>
    </location>
</feature>
<dbReference type="SUPFAM" id="SSF50814">
    <property type="entry name" value="Lipocalins"/>
    <property type="match status" value="1"/>
</dbReference>
<dbReference type="InterPro" id="IPR012674">
    <property type="entry name" value="Calycin"/>
</dbReference>
<feature type="non-terminal residue" evidence="1">
    <location>
        <position position="122"/>
    </location>
</feature>
<accession>A0A1B6DS65</accession>
<sequence>QRAGQCSRTPRILLNLDLEEFGGDWQIAGVYSDNAYKQDFFASASCANVNFNTANAEPQNNELKLKVLVENQSYDFQGTYNRNNTSGTPHGLLNINLPAQDINFKFYIVCSDLTNFAVTYGC</sequence>
<evidence type="ECO:0000313" key="1">
    <source>
        <dbReference type="EMBL" id="JAS28522.1"/>
    </source>
</evidence>
<organism evidence="1">
    <name type="scientific">Clastoptera arizonana</name>
    <name type="common">Arizona spittle bug</name>
    <dbReference type="NCBI Taxonomy" id="38151"/>
    <lineage>
        <taxon>Eukaryota</taxon>
        <taxon>Metazoa</taxon>
        <taxon>Ecdysozoa</taxon>
        <taxon>Arthropoda</taxon>
        <taxon>Hexapoda</taxon>
        <taxon>Insecta</taxon>
        <taxon>Pterygota</taxon>
        <taxon>Neoptera</taxon>
        <taxon>Paraneoptera</taxon>
        <taxon>Hemiptera</taxon>
        <taxon>Auchenorrhyncha</taxon>
        <taxon>Cercopoidea</taxon>
        <taxon>Clastopteridae</taxon>
        <taxon>Clastoptera</taxon>
    </lineage>
</organism>
<evidence type="ECO:0008006" key="2">
    <source>
        <dbReference type="Google" id="ProtNLM"/>
    </source>
</evidence>
<proteinExistence type="predicted"/>
<dbReference type="EMBL" id="GEDC01008776">
    <property type="protein sequence ID" value="JAS28522.1"/>
    <property type="molecule type" value="Transcribed_RNA"/>
</dbReference>
<gene>
    <name evidence="1" type="ORF">g.44593</name>
</gene>
<reference evidence="1" key="1">
    <citation type="submission" date="2015-12" db="EMBL/GenBank/DDBJ databases">
        <title>De novo transcriptome assembly of four potential Pierce s Disease insect vectors from Arizona vineyards.</title>
        <authorList>
            <person name="Tassone E.E."/>
        </authorList>
    </citation>
    <scope>NUCLEOTIDE SEQUENCE</scope>
</reference>
<name>A0A1B6DS65_9HEMI</name>
<dbReference type="Gene3D" id="2.40.128.20">
    <property type="match status" value="1"/>
</dbReference>
<protein>
    <recommendedName>
        <fullName evidence="2">Lipocalin/cytosolic fatty-acid binding domain-containing protein</fullName>
    </recommendedName>
</protein>